<protein>
    <recommendedName>
        <fullName evidence="3">F-box domain-containing protein</fullName>
    </recommendedName>
</protein>
<evidence type="ECO:0000313" key="1">
    <source>
        <dbReference type="EMBL" id="KAK6988044.1"/>
    </source>
</evidence>
<evidence type="ECO:0000313" key="2">
    <source>
        <dbReference type="Proteomes" id="UP001362999"/>
    </source>
</evidence>
<accession>A0AAV9ZNH3</accession>
<dbReference type="AlphaFoldDB" id="A0AAV9ZNH3"/>
<comment type="caution">
    <text evidence="1">The sequence shown here is derived from an EMBL/GenBank/DDBJ whole genome shotgun (WGS) entry which is preliminary data.</text>
</comment>
<dbReference type="InterPro" id="IPR032675">
    <property type="entry name" value="LRR_dom_sf"/>
</dbReference>
<name>A0AAV9ZNH3_9AGAR</name>
<keyword evidence="2" id="KW-1185">Reference proteome</keyword>
<organism evidence="1 2">
    <name type="scientific">Favolaschia claudopus</name>
    <dbReference type="NCBI Taxonomy" id="2862362"/>
    <lineage>
        <taxon>Eukaryota</taxon>
        <taxon>Fungi</taxon>
        <taxon>Dikarya</taxon>
        <taxon>Basidiomycota</taxon>
        <taxon>Agaricomycotina</taxon>
        <taxon>Agaricomycetes</taxon>
        <taxon>Agaricomycetidae</taxon>
        <taxon>Agaricales</taxon>
        <taxon>Marasmiineae</taxon>
        <taxon>Mycenaceae</taxon>
        <taxon>Favolaschia</taxon>
    </lineage>
</organism>
<dbReference type="SUPFAM" id="SSF52047">
    <property type="entry name" value="RNI-like"/>
    <property type="match status" value="1"/>
</dbReference>
<dbReference type="Gene3D" id="3.80.10.10">
    <property type="entry name" value="Ribonuclease Inhibitor"/>
    <property type="match status" value="1"/>
</dbReference>
<proteinExistence type="predicted"/>
<evidence type="ECO:0008006" key="3">
    <source>
        <dbReference type="Google" id="ProtNLM"/>
    </source>
</evidence>
<dbReference type="EMBL" id="JAWWNJ010000126">
    <property type="protein sequence ID" value="KAK6988044.1"/>
    <property type="molecule type" value="Genomic_DNA"/>
</dbReference>
<reference evidence="1 2" key="1">
    <citation type="journal article" date="2024" name="J Genomics">
        <title>Draft genome sequencing and assembly of Favolaschia claudopus CIRM-BRFM 2984 isolated from oak limbs.</title>
        <authorList>
            <person name="Navarro D."/>
            <person name="Drula E."/>
            <person name="Chaduli D."/>
            <person name="Cazenave R."/>
            <person name="Ahrendt S."/>
            <person name="Wang J."/>
            <person name="Lipzen A."/>
            <person name="Daum C."/>
            <person name="Barry K."/>
            <person name="Grigoriev I.V."/>
            <person name="Favel A."/>
            <person name="Rosso M.N."/>
            <person name="Martin F."/>
        </authorList>
    </citation>
    <scope>NUCLEOTIDE SEQUENCE [LARGE SCALE GENOMIC DNA]</scope>
    <source>
        <strain evidence="1 2">CIRM-BRFM 2984</strain>
    </source>
</reference>
<sequence>MPSPVTVDNESLQDALRDQAAALRAQMDALRARTTALDAKKVALRLELEAVMLEEAGCRKEMTLMDCTLTTVLKKVSHIFRIPREILTEIFRWTLWPEYTRLVGTRNVPIPPWKLGHICRYWRATAQADPRLWSDIVIDCRQSCSRQPGDRCWDNEAGCRYHTPPCNPVSEYPLEALATQLHLSGTGCVSVEFWLDFQNPVQNPSHMMALLITLGAESNRWIRFTIGGRIDRMGGVSGALSQVCGRLDQLQYLHVECWGSKWPKQLNDAFSVAPNLQEVYLSLDLSIRAPGPSICWAQLTKLDITAEPDFLLDSLRLAENLRELVFTDTLGQEDPHPDSPRITQSTGLPELRRLSLNDGTWVAQFLSTPKLEHLKLDWEIERIPPFIVLSSVICFEPATIITVLQMSPNLSHLELPYHEGCGPYDEHLTEIGLTPIRLCGVIGSPYAL</sequence>
<dbReference type="Proteomes" id="UP001362999">
    <property type="component" value="Unassembled WGS sequence"/>
</dbReference>
<gene>
    <name evidence="1" type="ORF">R3P38DRAFT_3098002</name>
</gene>